<dbReference type="Gene3D" id="3.50.30.50">
    <property type="entry name" value="Putative cyclase"/>
    <property type="match status" value="1"/>
</dbReference>
<proteinExistence type="predicted"/>
<keyword evidence="2" id="KW-1185">Reference proteome</keyword>
<dbReference type="RefSeq" id="WP_268041798.1">
    <property type="nucleotide sequence ID" value="NZ_JAPQER010000007.1"/>
</dbReference>
<dbReference type="Proteomes" id="UP001078443">
    <property type="component" value="Unassembled WGS sequence"/>
</dbReference>
<organism evidence="1 2">
    <name type="scientific">Clostridium aestuarii</name>
    <dbReference type="NCBI Taxonomy" id="338193"/>
    <lineage>
        <taxon>Bacteria</taxon>
        <taxon>Bacillati</taxon>
        <taxon>Bacillota</taxon>
        <taxon>Clostridia</taxon>
        <taxon>Eubacteriales</taxon>
        <taxon>Clostridiaceae</taxon>
        <taxon>Clostridium</taxon>
    </lineage>
</organism>
<comment type="caution">
    <text evidence="1">The sequence shown here is derived from an EMBL/GenBank/DDBJ whole genome shotgun (WGS) entry which is preliminary data.</text>
</comment>
<gene>
    <name evidence="1" type="ORF">OW763_14070</name>
</gene>
<dbReference type="Pfam" id="PF04199">
    <property type="entry name" value="Cyclase"/>
    <property type="match status" value="1"/>
</dbReference>
<dbReference type="InterPro" id="IPR037175">
    <property type="entry name" value="KFase_sf"/>
</dbReference>
<protein>
    <submittedName>
        <fullName evidence="1">Cyclase family protein</fullName>
    </submittedName>
</protein>
<reference evidence="1" key="1">
    <citation type="submission" date="2022-12" db="EMBL/GenBank/DDBJ databases">
        <authorList>
            <person name="Wang J."/>
        </authorList>
    </citation>
    <scope>NUCLEOTIDE SEQUENCE</scope>
    <source>
        <strain evidence="1">HY-45-18</strain>
    </source>
</reference>
<evidence type="ECO:0000313" key="2">
    <source>
        <dbReference type="Proteomes" id="UP001078443"/>
    </source>
</evidence>
<name>A0ABT4D2I2_9CLOT</name>
<accession>A0ABT4D2I2</accession>
<evidence type="ECO:0000313" key="1">
    <source>
        <dbReference type="EMBL" id="MCY6485456.1"/>
    </source>
</evidence>
<dbReference type="EMBL" id="JAPQER010000007">
    <property type="protein sequence ID" value="MCY6485456.1"/>
    <property type="molecule type" value="Genomic_DNA"/>
</dbReference>
<dbReference type="SUPFAM" id="SSF102198">
    <property type="entry name" value="Putative cyclase"/>
    <property type="match status" value="1"/>
</dbReference>
<dbReference type="InterPro" id="IPR007325">
    <property type="entry name" value="KFase/CYL"/>
</dbReference>
<sequence>MIDITIKLDNNHKVWKWLESQENKLINAGHVGTHIDVYKKSTIPIEYFKTKGILIDCTNYGLNEEIGIEVLKNVEIEENSFVMFKTNIQISYPYGSDIYVKQHPELSWNLITYLLKKKVYFIGIDCAGIRRGKEHIQADIKSEENNTYVIENLDLSKLNIKAGNKFSVYTMWIENPFATGLATRVLVDVLH</sequence>